<evidence type="ECO:0000313" key="4">
    <source>
        <dbReference type="Proteomes" id="UP000029558"/>
    </source>
</evidence>
<proteinExistence type="predicted"/>
<sequence length="48" mass="5636">MLERGCELFEKGYKTSDVRLEHERDQLFKKVGELSLEVDYLKKGFASI</sequence>
<dbReference type="Proteomes" id="UP000029558">
    <property type="component" value="Chromosome"/>
</dbReference>
<gene>
    <name evidence="3" type="ORF">KU39_1755</name>
    <name evidence="1" type="ORF">KU39_56</name>
    <name evidence="2" type="ORF">KU39_899</name>
</gene>
<accession>A0AAC8ZNR7</accession>
<evidence type="ECO:0000313" key="1">
    <source>
        <dbReference type="EMBL" id="ALB21244.1"/>
    </source>
</evidence>
<dbReference type="EMBL" id="CP012508">
    <property type="protein sequence ID" value="ALB21244.1"/>
    <property type="molecule type" value="Genomic_DNA"/>
</dbReference>
<dbReference type="AlphaFoldDB" id="A0AAC8ZNR7"/>
<organism evidence="2 4">
    <name type="scientific">Piscirickettsia salmonis</name>
    <dbReference type="NCBI Taxonomy" id="1238"/>
    <lineage>
        <taxon>Bacteria</taxon>
        <taxon>Pseudomonadati</taxon>
        <taxon>Pseudomonadota</taxon>
        <taxon>Gammaproteobacteria</taxon>
        <taxon>Thiotrichales</taxon>
        <taxon>Piscirickettsiaceae</taxon>
        <taxon>Piscirickettsia</taxon>
    </lineage>
</organism>
<name>A0AAC8ZNR7_PISSA</name>
<reference evidence="2" key="2">
    <citation type="submission" date="2015-08" db="EMBL/GenBank/DDBJ databases">
        <title>Complete genome sequence of Piscirickettsia salmonis strain PM32597B1.</title>
        <authorList>
            <person name="Bohle H."/>
            <person name="Henriquez P."/>
            <person name="Navas E."/>
            <person name="Grothusen H."/>
            <person name="Bustamante F."/>
            <person name="Bustos P."/>
            <person name="Bustos P."/>
            <person name="Mancilla M."/>
        </authorList>
    </citation>
    <scope>NUCLEOTIDE SEQUENCE</scope>
    <source>
        <strain evidence="2">PM32597B1</strain>
    </source>
</reference>
<dbReference type="EMBL" id="CP012508">
    <property type="protein sequence ID" value="ALB22935.1"/>
    <property type="molecule type" value="Genomic_DNA"/>
</dbReference>
<evidence type="ECO:0000313" key="3">
    <source>
        <dbReference type="EMBL" id="ALB22935.1"/>
    </source>
</evidence>
<reference evidence="2 4" key="1">
    <citation type="journal article" date="2014" name="Genome Announc.">
        <title>Comparative Genome Analysis of Two Isolates of the Fish Pathogen Piscirickettsia salmonis from Different Hosts Reveals Major Differences in Virulence-Associated Secretion Systems.</title>
        <authorList>
            <person name="Bohle H."/>
            <person name="Henriquez P."/>
            <person name="Grothusen H."/>
            <person name="Navas E."/>
            <person name="Sandoval A."/>
            <person name="Bustamante F."/>
            <person name="Bustos P."/>
            <person name="Mancilla M."/>
        </authorList>
    </citation>
    <scope>NUCLEOTIDE SEQUENCE [LARGE SCALE GENOMIC DNA]</scope>
    <source>
        <strain evidence="4">B1-32597</strain>
        <strain evidence="2">PM32597B1</strain>
    </source>
</reference>
<evidence type="ECO:0000313" key="2">
    <source>
        <dbReference type="EMBL" id="ALB22082.1"/>
    </source>
</evidence>
<protein>
    <submittedName>
        <fullName evidence="2">Transposase</fullName>
    </submittedName>
</protein>
<dbReference type="EMBL" id="CP012508">
    <property type="protein sequence ID" value="ALB22082.1"/>
    <property type="molecule type" value="Genomic_DNA"/>
</dbReference>
<dbReference type="RefSeq" id="WP_169834760.1">
    <property type="nucleotide sequence ID" value="NZ_CP012508.1"/>
</dbReference>